<evidence type="ECO:0000256" key="7">
    <source>
        <dbReference type="ARBA" id="ARBA00024033"/>
    </source>
</evidence>
<evidence type="ECO:0000256" key="1">
    <source>
        <dbReference type="ARBA" id="ARBA00004651"/>
    </source>
</evidence>
<sequence>MDWLGRDRATGYLWLLALLNSAMLVFLVAASHGGVDRNGFLLGSDFISFWTSGQMLHQGANVYDGAAHIAAQRQYFASADGYTAFFYPPSFLPLCWPLGWLGYFPALAAWLLATGTAYLIAVRPWWQRAGTGMPLWLLFLAYPAVPIVIDHGQTSFLIAGLLGLGVLLAGKRPVLAGVLFGLATIKPQFGPLIPLALLLTREWKVFIVAALTALLLAGLSVLIFGGGIWSGWLAASARAQAAMEAGSVPFGKMVSLFAAARLLGAPVAAAYALQAIAALGTALCIGVLCRGRKWSPGLGAATLTGALLVTPFALDYDLVLLAFPLLWLVGEGLRRGFLDWEKLGILTAFVAPALARPVALNTGMPFMPLVVALLFALVVRRVRRTA</sequence>
<name>A0ABT0BMV4_9SPHN</name>
<reference evidence="9 10" key="1">
    <citation type="submission" date="2022-04" db="EMBL/GenBank/DDBJ databases">
        <title>Identification of a novel bacterium isolated from mangrove sediments.</title>
        <authorList>
            <person name="Pan X."/>
        </authorList>
    </citation>
    <scope>NUCLEOTIDE SEQUENCE [LARGE SCALE GENOMIC DNA]</scope>
    <source>
        <strain evidence="9 10">B2638</strain>
    </source>
</reference>
<feature type="transmembrane region" description="Helical" evidence="8">
    <location>
        <begin position="358"/>
        <end position="379"/>
    </location>
</feature>
<accession>A0ABT0BMV4</accession>
<keyword evidence="5 8" id="KW-1133">Transmembrane helix</keyword>
<comment type="caution">
    <text evidence="9">The sequence shown here is derived from an EMBL/GenBank/DDBJ whole genome shotgun (WGS) entry which is preliminary data.</text>
</comment>
<organism evidence="9 10">
    <name type="scientific">Novosphingobium beihaiensis</name>
    <dbReference type="NCBI Taxonomy" id="2930389"/>
    <lineage>
        <taxon>Bacteria</taxon>
        <taxon>Pseudomonadati</taxon>
        <taxon>Pseudomonadota</taxon>
        <taxon>Alphaproteobacteria</taxon>
        <taxon>Sphingomonadales</taxon>
        <taxon>Sphingomonadaceae</taxon>
        <taxon>Novosphingobium</taxon>
    </lineage>
</organism>
<feature type="transmembrane region" description="Helical" evidence="8">
    <location>
        <begin position="205"/>
        <end position="229"/>
    </location>
</feature>
<evidence type="ECO:0000313" key="10">
    <source>
        <dbReference type="Proteomes" id="UP001202281"/>
    </source>
</evidence>
<dbReference type="Proteomes" id="UP001202281">
    <property type="component" value="Unassembled WGS sequence"/>
</dbReference>
<feature type="transmembrane region" description="Helical" evidence="8">
    <location>
        <begin position="133"/>
        <end position="149"/>
    </location>
</feature>
<feature type="transmembrane region" description="Helical" evidence="8">
    <location>
        <begin position="301"/>
        <end position="329"/>
    </location>
</feature>
<protein>
    <submittedName>
        <fullName evidence="9">DUF2029 domain-containing protein</fullName>
    </submittedName>
</protein>
<evidence type="ECO:0000256" key="6">
    <source>
        <dbReference type="ARBA" id="ARBA00023136"/>
    </source>
</evidence>
<keyword evidence="4 8" id="KW-0812">Transmembrane</keyword>
<proteinExistence type="inferred from homology"/>
<keyword evidence="2" id="KW-1003">Cell membrane</keyword>
<comment type="subcellular location">
    <subcellularLocation>
        <location evidence="1">Cell membrane</location>
        <topology evidence="1">Multi-pass membrane protein</topology>
    </subcellularLocation>
</comment>
<gene>
    <name evidence="9" type="ORF">MTR66_06070</name>
</gene>
<dbReference type="InterPro" id="IPR018584">
    <property type="entry name" value="GT87"/>
</dbReference>
<comment type="similarity">
    <text evidence="7">Belongs to the glycosyltransferase 87 family.</text>
</comment>
<evidence type="ECO:0000256" key="5">
    <source>
        <dbReference type="ARBA" id="ARBA00022989"/>
    </source>
</evidence>
<dbReference type="EMBL" id="JALHLG010000005">
    <property type="protein sequence ID" value="MCJ2186382.1"/>
    <property type="molecule type" value="Genomic_DNA"/>
</dbReference>
<feature type="transmembrane region" description="Helical" evidence="8">
    <location>
        <begin position="177"/>
        <end position="199"/>
    </location>
</feature>
<evidence type="ECO:0000256" key="2">
    <source>
        <dbReference type="ARBA" id="ARBA00022475"/>
    </source>
</evidence>
<feature type="transmembrane region" description="Helical" evidence="8">
    <location>
        <begin position="12"/>
        <end position="32"/>
    </location>
</feature>
<keyword evidence="6 8" id="KW-0472">Membrane</keyword>
<evidence type="ECO:0000313" key="9">
    <source>
        <dbReference type="EMBL" id="MCJ2186382.1"/>
    </source>
</evidence>
<dbReference type="Pfam" id="PF09594">
    <property type="entry name" value="GT87"/>
    <property type="match status" value="1"/>
</dbReference>
<evidence type="ECO:0000256" key="4">
    <source>
        <dbReference type="ARBA" id="ARBA00022692"/>
    </source>
</evidence>
<keyword evidence="10" id="KW-1185">Reference proteome</keyword>
<feature type="transmembrane region" description="Helical" evidence="8">
    <location>
        <begin position="269"/>
        <end position="289"/>
    </location>
</feature>
<evidence type="ECO:0000256" key="8">
    <source>
        <dbReference type="SAM" id="Phobius"/>
    </source>
</evidence>
<evidence type="ECO:0000256" key="3">
    <source>
        <dbReference type="ARBA" id="ARBA00022679"/>
    </source>
</evidence>
<feature type="transmembrane region" description="Helical" evidence="8">
    <location>
        <begin position="100"/>
        <end position="121"/>
    </location>
</feature>
<keyword evidence="3" id="KW-0808">Transferase</keyword>
<dbReference type="RefSeq" id="WP_243918740.1">
    <property type="nucleotide sequence ID" value="NZ_JALHLG010000005.1"/>
</dbReference>